<evidence type="ECO:0000256" key="3">
    <source>
        <dbReference type="SAM" id="MobiDB-lite"/>
    </source>
</evidence>
<feature type="region of interest" description="Disordered" evidence="3">
    <location>
        <begin position="118"/>
        <end position="164"/>
    </location>
</feature>
<dbReference type="EMBL" id="JAAAHW010003881">
    <property type="protein sequence ID" value="KAF9980234.1"/>
    <property type="molecule type" value="Genomic_DNA"/>
</dbReference>
<feature type="DNA-binding region" description="Fork-head" evidence="2">
    <location>
        <begin position="33"/>
        <end position="107"/>
    </location>
</feature>
<organism evidence="5 6">
    <name type="scientific">Modicella reniformis</name>
    <dbReference type="NCBI Taxonomy" id="1440133"/>
    <lineage>
        <taxon>Eukaryota</taxon>
        <taxon>Fungi</taxon>
        <taxon>Fungi incertae sedis</taxon>
        <taxon>Mucoromycota</taxon>
        <taxon>Mortierellomycotina</taxon>
        <taxon>Mortierellomycetes</taxon>
        <taxon>Mortierellales</taxon>
        <taxon>Mortierellaceae</taxon>
        <taxon>Modicella</taxon>
    </lineage>
</organism>
<keyword evidence="2" id="KW-0539">Nucleus</keyword>
<evidence type="ECO:0000313" key="6">
    <source>
        <dbReference type="Proteomes" id="UP000749646"/>
    </source>
</evidence>
<evidence type="ECO:0000256" key="2">
    <source>
        <dbReference type="PROSITE-ProRule" id="PRU00089"/>
    </source>
</evidence>
<keyword evidence="6" id="KW-1185">Reference proteome</keyword>
<feature type="domain" description="Fork-head" evidence="4">
    <location>
        <begin position="251"/>
        <end position="337"/>
    </location>
</feature>
<feature type="compositionally biased region" description="Basic and acidic residues" evidence="3">
    <location>
        <begin position="491"/>
        <end position="505"/>
    </location>
</feature>
<dbReference type="GO" id="GO:0005634">
    <property type="term" value="C:nucleus"/>
    <property type="evidence" value="ECO:0007669"/>
    <property type="project" value="UniProtKB-SubCell"/>
</dbReference>
<comment type="subcellular location">
    <subcellularLocation>
        <location evidence="2">Nucleus</location>
    </subcellularLocation>
</comment>
<feature type="compositionally biased region" description="Low complexity" evidence="3">
    <location>
        <begin position="330"/>
        <end position="339"/>
    </location>
</feature>
<reference evidence="5" key="1">
    <citation type="journal article" date="2020" name="Fungal Divers.">
        <title>Resolving the Mortierellaceae phylogeny through synthesis of multi-gene phylogenetics and phylogenomics.</title>
        <authorList>
            <person name="Vandepol N."/>
            <person name="Liber J."/>
            <person name="Desiro A."/>
            <person name="Na H."/>
            <person name="Kennedy M."/>
            <person name="Barry K."/>
            <person name="Grigoriev I.V."/>
            <person name="Miller A.N."/>
            <person name="O'Donnell K."/>
            <person name="Stajich J.E."/>
            <person name="Bonito G."/>
        </authorList>
    </citation>
    <scope>NUCLEOTIDE SEQUENCE</scope>
    <source>
        <strain evidence="5">MES-2147</strain>
    </source>
</reference>
<evidence type="ECO:0000259" key="4">
    <source>
        <dbReference type="PROSITE" id="PS50039"/>
    </source>
</evidence>
<evidence type="ECO:0000256" key="1">
    <source>
        <dbReference type="ARBA" id="ARBA00023125"/>
    </source>
</evidence>
<feature type="compositionally biased region" description="Low complexity" evidence="3">
    <location>
        <begin position="454"/>
        <end position="471"/>
    </location>
</feature>
<evidence type="ECO:0000313" key="5">
    <source>
        <dbReference type="EMBL" id="KAF9980234.1"/>
    </source>
</evidence>
<feature type="compositionally biased region" description="Polar residues" evidence="3">
    <location>
        <begin position="1"/>
        <end position="21"/>
    </location>
</feature>
<dbReference type="InterPro" id="IPR036388">
    <property type="entry name" value="WH-like_DNA-bd_sf"/>
</dbReference>
<dbReference type="SUPFAM" id="SSF46785">
    <property type="entry name" value="Winged helix' DNA-binding domain"/>
    <property type="match status" value="1"/>
</dbReference>
<proteinExistence type="predicted"/>
<dbReference type="InterPro" id="IPR001766">
    <property type="entry name" value="Fork_head_dom"/>
</dbReference>
<feature type="region of interest" description="Disordered" evidence="3">
    <location>
        <begin position="453"/>
        <end position="517"/>
    </location>
</feature>
<sequence length="566" mass="63066">MSTPPLSPSAKSLTHTTPSPNSKRKPLRTEHSKPNESWFLILVNAFKSNFEQTLTYRESELYAWIMQAYPYYRHDMHTMQTSVKTTLSSYECFRQNGRSTWTFIPRRALVHLESLKSEEGRRHNDYSGGEEEGEEEEGDEDENEEVHEQSQGEDNTGTHYNYPSQYRHHDLYEHHQSGSDTRIRYIDKHVDLLDEDSPTLSVEEIQRFKQEHSGAQARKLKRKASGGHASRSRARSPPDGLQDECNMSMEAWCNLLVQMFEASPKQKTIREIFAWVHDNYPIYRNAPGDGWQKDLTAALESNPLFKAMGRGRWQMVTQAPQPVIVVNGATTASGSGSAGDPSVKAEDDATDSPSVTEDEDWKAIGSKRLLNFSFRRYSIATDTVPKNHFKANSTTTSNSIASTSATTAGLTFVQELGLQTAGVMSDETDDDEDPARRYMAPLQSVINSAVLALQSQQSQQQRQPNQDQTSSSPRPASSVHEPPSSNQPLHPQEEQLQKQHQDPNHEGAIPGATTGPVVTQDTSILQTSAENATRPEPKLIIPNGEDLASDQMDAIQALALLCGGGV</sequence>
<dbReference type="OrthoDB" id="5954824at2759"/>
<dbReference type="Gene3D" id="1.10.10.10">
    <property type="entry name" value="Winged helix-like DNA-binding domain superfamily/Winged helix DNA-binding domain"/>
    <property type="match status" value="2"/>
</dbReference>
<dbReference type="AlphaFoldDB" id="A0A9P6M8K4"/>
<feature type="region of interest" description="Disordered" evidence="3">
    <location>
        <begin position="330"/>
        <end position="359"/>
    </location>
</feature>
<feature type="domain" description="Fork-head" evidence="4">
    <location>
        <begin position="33"/>
        <end position="107"/>
    </location>
</feature>
<name>A0A9P6M8K4_9FUNG</name>
<dbReference type="Pfam" id="PF00250">
    <property type="entry name" value="Forkhead"/>
    <property type="match status" value="1"/>
</dbReference>
<dbReference type="PROSITE" id="PS50039">
    <property type="entry name" value="FORK_HEAD_3"/>
    <property type="match status" value="2"/>
</dbReference>
<dbReference type="InterPro" id="IPR036390">
    <property type="entry name" value="WH_DNA-bd_sf"/>
</dbReference>
<dbReference type="Proteomes" id="UP000749646">
    <property type="component" value="Unassembled WGS sequence"/>
</dbReference>
<gene>
    <name evidence="5" type="ORF">BGZ65_005373</name>
</gene>
<feature type="compositionally biased region" description="Acidic residues" evidence="3">
    <location>
        <begin position="128"/>
        <end position="145"/>
    </location>
</feature>
<feature type="region of interest" description="Disordered" evidence="3">
    <location>
        <begin position="208"/>
        <end position="243"/>
    </location>
</feature>
<protein>
    <recommendedName>
        <fullName evidence="4">Fork-head domain-containing protein</fullName>
    </recommendedName>
</protein>
<feature type="DNA-binding region" description="Fork-head" evidence="2">
    <location>
        <begin position="251"/>
        <end position="337"/>
    </location>
</feature>
<feature type="region of interest" description="Disordered" evidence="3">
    <location>
        <begin position="1"/>
        <end position="31"/>
    </location>
</feature>
<dbReference type="GO" id="GO:0043565">
    <property type="term" value="F:sequence-specific DNA binding"/>
    <property type="evidence" value="ECO:0007669"/>
    <property type="project" value="InterPro"/>
</dbReference>
<keyword evidence="1 2" id="KW-0238">DNA-binding</keyword>
<accession>A0A9P6M8K4</accession>
<dbReference type="GO" id="GO:0003700">
    <property type="term" value="F:DNA-binding transcription factor activity"/>
    <property type="evidence" value="ECO:0007669"/>
    <property type="project" value="InterPro"/>
</dbReference>
<feature type="compositionally biased region" description="Polar residues" evidence="3">
    <location>
        <begin position="152"/>
        <end position="164"/>
    </location>
</feature>
<dbReference type="SMART" id="SM00339">
    <property type="entry name" value="FH"/>
    <property type="match status" value="1"/>
</dbReference>
<comment type="caution">
    <text evidence="5">The sequence shown here is derived from an EMBL/GenBank/DDBJ whole genome shotgun (WGS) entry which is preliminary data.</text>
</comment>
<feature type="compositionally biased region" description="Basic residues" evidence="3">
    <location>
        <begin position="218"/>
        <end position="234"/>
    </location>
</feature>